<dbReference type="AlphaFoldDB" id="A0A6J4TTY6"/>
<name>A0A6J4TTY6_9ACTN</name>
<evidence type="ECO:0000313" key="2">
    <source>
        <dbReference type="EMBL" id="CAA9532186.1"/>
    </source>
</evidence>
<evidence type="ECO:0000256" key="1">
    <source>
        <dbReference type="SAM" id="MobiDB-lite"/>
    </source>
</evidence>
<feature type="region of interest" description="Disordered" evidence="1">
    <location>
        <begin position="1"/>
        <end position="37"/>
    </location>
</feature>
<proteinExistence type="predicted"/>
<organism evidence="2">
    <name type="scientific">uncultured Solirubrobacteraceae bacterium</name>
    <dbReference type="NCBI Taxonomy" id="1162706"/>
    <lineage>
        <taxon>Bacteria</taxon>
        <taxon>Bacillati</taxon>
        <taxon>Actinomycetota</taxon>
        <taxon>Thermoleophilia</taxon>
        <taxon>Solirubrobacterales</taxon>
        <taxon>Solirubrobacteraceae</taxon>
        <taxon>environmental samples</taxon>
    </lineage>
</organism>
<sequence length="48" mass="5878">GNRARRTRRRRPRRRAGLVAERQQRDEGQGGRQLGLRSHRRRLRYELL</sequence>
<feature type="non-terminal residue" evidence="2">
    <location>
        <position position="48"/>
    </location>
</feature>
<dbReference type="EMBL" id="CADCVT010000426">
    <property type="protein sequence ID" value="CAA9532186.1"/>
    <property type="molecule type" value="Genomic_DNA"/>
</dbReference>
<feature type="non-terminal residue" evidence="2">
    <location>
        <position position="1"/>
    </location>
</feature>
<reference evidence="2" key="1">
    <citation type="submission" date="2020-02" db="EMBL/GenBank/DDBJ databases">
        <authorList>
            <person name="Meier V. D."/>
        </authorList>
    </citation>
    <scope>NUCLEOTIDE SEQUENCE</scope>
    <source>
        <strain evidence="2">AVDCRST_MAG85</strain>
    </source>
</reference>
<gene>
    <name evidence="2" type="ORF">AVDCRST_MAG85-3784</name>
</gene>
<protein>
    <submittedName>
        <fullName evidence="2">Uncharacterized protein</fullName>
    </submittedName>
</protein>
<feature type="compositionally biased region" description="Basic residues" evidence="1">
    <location>
        <begin position="1"/>
        <end position="16"/>
    </location>
</feature>
<accession>A0A6J4TTY6</accession>